<evidence type="ECO:0000259" key="2">
    <source>
        <dbReference type="Pfam" id="PF01551"/>
    </source>
</evidence>
<dbReference type="Proteomes" id="UP000680514">
    <property type="component" value="Chromosome"/>
</dbReference>
<proteinExistence type="predicted"/>
<dbReference type="Gene3D" id="2.70.70.10">
    <property type="entry name" value="Glucose Permease (Domain IIA)"/>
    <property type="match status" value="1"/>
</dbReference>
<dbReference type="Pfam" id="PF01551">
    <property type="entry name" value="Peptidase_M23"/>
    <property type="match status" value="1"/>
</dbReference>
<keyword evidence="4" id="KW-1185">Reference proteome</keyword>
<evidence type="ECO:0000313" key="4">
    <source>
        <dbReference type="Proteomes" id="UP000680514"/>
    </source>
</evidence>
<dbReference type="PANTHER" id="PTHR21666">
    <property type="entry name" value="PEPTIDASE-RELATED"/>
    <property type="match status" value="1"/>
</dbReference>
<dbReference type="InterPro" id="IPR050570">
    <property type="entry name" value="Cell_wall_metabolism_enzyme"/>
</dbReference>
<dbReference type="RefSeq" id="WP_213433739.1">
    <property type="nucleotide sequence ID" value="NZ_AP024546.1"/>
</dbReference>
<gene>
    <name evidence="3" type="ORF">LYSHEL_18320</name>
</gene>
<feature type="chain" id="PRO_5046214558" description="M23ase beta-sheet core domain-containing protein" evidence="1">
    <location>
        <begin position="22"/>
        <end position="367"/>
    </location>
</feature>
<evidence type="ECO:0000313" key="3">
    <source>
        <dbReference type="EMBL" id="BCT95961.1"/>
    </source>
</evidence>
<dbReference type="CDD" id="cd12797">
    <property type="entry name" value="M23_peptidase"/>
    <property type="match status" value="1"/>
</dbReference>
<organism evidence="3 4">
    <name type="scientific">Lysobacter helvus</name>
    <dbReference type="NCBI Taxonomy" id="2675059"/>
    <lineage>
        <taxon>Bacteria</taxon>
        <taxon>Pseudomonadati</taxon>
        <taxon>Pseudomonadota</taxon>
        <taxon>Gammaproteobacteria</taxon>
        <taxon>Lysobacterales</taxon>
        <taxon>Lysobacteraceae</taxon>
        <taxon>Lysobacter</taxon>
    </lineage>
</organism>
<evidence type="ECO:0000256" key="1">
    <source>
        <dbReference type="SAM" id="SignalP"/>
    </source>
</evidence>
<dbReference type="SUPFAM" id="SSF51261">
    <property type="entry name" value="Duplicated hybrid motif"/>
    <property type="match status" value="1"/>
</dbReference>
<dbReference type="EMBL" id="AP024546">
    <property type="protein sequence ID" value="BCT95961.1"/>
    <property type="molecule type" value="Genomic_DNA"/>
</dbReference>
<accession>A0ABM7QEB7</accession>
<protein>
    <recommendedName>
        <fullName evidence="2">M23ase beta-sheet core domain-containing protein</fullName>
    </recommendedName>
</protein>
<dbReference type="PANTHER" id="PTHR21666:SF270">
    <property type="entry name" value="MUREIN HYDROLASE ACTIVATOR ENVC"/>
    <property type="match status" value="1"/>
</dbReference>
<dbReference type="InterPro" id="IPR016047">
    <property type="entry name" value="M23ase_b-sheet_dom"/>
</dbReference>
<dbReference type="InterPro" id="IPR011055">
    <property type="entry name" value="Dup_hybrid_motif"/>
</dbReference>
<reference evidence="3 4" key="1">
    <citation type="submission" date="2021-03" db="EMBL/GenBank/DDBJ databases">
        <title>Complete Genome Sequences of Two Lysobacter Strains Isolated from Sea Water (Lysobacter caseinilyticus) and Soil (Lysobacter helvus) in South Korea.</title>
        <authorList>
            <person name="Watanabe Y."/>
            <person name="Arakawa K."/>
        </authorList>
    </citation>
    <scope>NUCLEOTIDE SEQUENCE [LARGE SCALE GENOMIC DNA]</scope>
    <source>
        <strain evidence="3 4">D10</strain>
    </source>
</reference>
<feature type="signal peptide" evidence="1">
    <location>
        <begin position="1"/>
        <end position="21"/>
    </location>
</feature>
<name>A0ABM7QEB7_9GAMM</name>
<feature type="domain" description="M23ase beta-sheet core" evidence="2">
    <location>
        <begin position="225"/>
        <end position="325"/>
    </location>
</feature>
<sequence length="367" mass="39915">MRPSFLLPLLLAFATPFPATAVVTVQPLPAQPLVERTRDAQHLNFDLVFDNPGDTALELTGLEVTLFDRDGHFWSQRRLDRNGDATTMSLATLPNRTLPAKGRLVVFNPFAAFPSQAWLGDLRYVATFVPAGVEDGAESRVALRVAPRAFAPRTALRFPLRGEVFVHDGHDLLAHHRRLDITGGMTTHFGITANFMRYAHDFTIADAQGKLFRTDGAKPEDWYGYGAPVFATGDGVVVEATDGMRDNVKGGPPPFTQEQIMQNLKLFLGNHVVIDHGNGEYSLFAHLRQGSVRVKPGQRIAAGAQLGGMGMSGDAFLVHLHYQLQSGPGFEEGLPAYFGQLRAKTGAGWSPVFTGPVDSGDVVEAVE</sequence>
<keyword evidence="1" id="KW-0732">Signal</keyword>